<evidence type="ECO:0000313" key="1">
    <source>
        <dbReference type="EMBL" id="CAA9265449.1"/>
    </source>
</evidence>
<organism evidence="1">
    <name type="scientific">uncultured Blastococcus sp</name>
    <dbReference type="NCBI Taxonomy" id="217144"/>
    <lineage>
        <taxon>Bacteria</taxon>
        <taxon>Bacillati</taxon>
        <taxon>Actinomycetota</taxon>
        <taxon>Actinomycetes</taxon>
        <taxon>Geodermatophilales</taxon>
        <taxon>Geodermatophilaceae</taxon>
        <taxon>Blastococcus</taxon>
        <taxon>environmental samples</taxon>
    </lineage>
</organism>
<reference evidence="1" key="1">
    <citation type="submission" date="2020-02" db="EMBL/GenBank/DDBJ databases">
        <authorList>
            <person name="Meier V. D."/>
        </authorList>
    </citation>
    <scope>NUCLEOTIDE SEQUENCE</scope>
    <source>
        <strain evidence="1">AVDCRST_MAG52</strain>
    </source>
</reference>
<dbReference type="EMBL" id="CADCTN010000200">
    <property type="protein sequence ID" value="CAA9265449.1"/>
    <property type="molecule type" value="Genomic_DNA"/>
</dbReference>
<proteinExistence type="predicted"/>
<name>A0A6J4IY53_9ACTN</name>
<protein>
    <submittedName>
        <fullName evidence="1">Uncharacterized protein</fullName>
    </submittedName>
</protein>
<gene>
    <name evidence="1" type="ORF">AVDCRST_MAG52-2836</name>
</gene>
<sequence length="77" mass="8793">MARQVRTTEEDLARYAARPDTLRSDDRLGVQCQWVGPVVPGRCPNWSHWAVAEHGELRLFCQSHMVGFHRGLRHGLA</sequence>
<accession>A0A6J4IY53</accession>
<dbReference type="AlphaFoldDB" id="A0A6J4IY53"/>